<dbReference type="InterPro" id="IPR011854">
    <property type="entry name" value="HypE"/>
</dbReference>
<protein>
    <submittedName>
        <fullName evidence="4">Hydrogenase expression/formation protein HypE</fullName>
    </submittedName>
</protein>
<dbReference type="Pfam" id="PF00586">
    <property type="entry name" value="AIRS"/>
    <property type="match status" value="1"/>
</dbReference>
<evidence type="ECO:0000256" key="1">
    <source>
        <dbReference type="ARBA" id="ARBA00006243"/>
    </source>
</evidence>
<proteinExistence type="inferred from homology"/>
<dbReference type="InterPro" id="IPR016188">
    <property type="entry name" value="PurM-like_N"/>
</dbReference>
<sequence length="346" mass="36217">MLEGFVTLAQGQGGEETWELLASLVFSRVRVKSVAGGVGLDWPDDGATIPLPDGTHLVVSVDSYTVNPPFFPGGNIGSLAAAGTINDLVVMGARPVAALDTIVVEEGLPLSQLEEIVESLVSTFEREGVALIGGDFKVMPRGQIDKVVVTTVGLGVAKRPIVDKPKPGDKLIVTGPVGDHGAVILLVQMGLGGAEEISQGLLKSDSKPLTRLLGVLEKHLDSVHAARDPTRSGLAGILSEWAKSTGTIMVVDSESVPVREPVKRYAEMLGIDPLYLASEGVAVLSVEPSSADAVVEDLAAAGFEEARIIGEVRASEKFKGLVVLRTPVGGHRILEPPRGVLVPRIC</sequence>
<organism evidence="4">
    <name type="scientific">Thermofilum pendens</name>
    <dbReference type="NCBI Taxonomy" id="2269"/>
    <lineage>
        <taxon>Archaea</taxon>
        <taxon>Thermoproteota</taxon>
        <taxon>Thermoprotei</taxon>
        <taxon>Thermofilales</taxon>
        <taxon>Thermofilaceae</taxon>
        <taxon>Thermofilum</taxon>
    </lineage>
</organism>
<evidence type="ECO:0000259" key="3">
    <source>
        <dbReference type="Pfam" id="PF02769"/>
    </source>
</evidence>
<feature type="domain" description="PurM-like C-terminal" evidence="3">
    <location>
        <begin position="166"/>
        <end position="320"/>
    </location>
</feature>
<dbReference type="SUPFAM" id="SSF56042">
    <property type="entry name" value="PurM C-terminal domain-like"/>
    <property type="match status" value="1"/>
</dbReference>
<evidence type="ECO:0000313" key="5">
    <source>
        <dbReference type="EMBL" id="HHP05719.1"/>
    </source>
</evidence>
<dbReference type="PANTHER" id="PTHR30303">
    <property type="entry name" value="HYDROGENASE ISOENZYMES FORMATION PROTEIN HYPE"/>
    <property type="match status" value="1"/>
</dbReference>
<name>A0A7C3SMT9_THEPE</name>
<comment type="similarity">
    <text evidence="1">Belongs to the HypE family.</text>
</comment>
<dbReference type="InterPro" id="IPR036921">
    <property type="entry name" value="PurM-like_N_sf"/>
</dbReference>
<dbReference type="SUPFAM" id="SSF55326">
    <property type="entry name" value="PurM N-terminal domain-like"/>
    <property type="match status" value="1"/>
</dbReference>
<feature type="domain" description="PurM-like N-terminal" evidence="2">
    <location>
        <begin position="44"/>
        <end position="156"/>
    </location>
</feature>
<dbReference type="EMBL" id="DTIB01000006">
    <property type="protein sequence ID" value="HGB24468.1"/>
    <property type="molecule type" value="Genomic_DNA"/>
</dbReference>
<accession>A0A7C3SMT9</accession>
<reference evidence="4" key="1">
    <citation type="journal article" date="2020" name="mSystems">
        <title>Genome- and Community-Level Interaction Insights into Carbon Utilization and Element Cycling Functions of Hydrothermarchaeota in Hydrothermal Sediment.</title>
        <authorList>
            <person name="Zhou Z."/>
            <person name="Liu Y."/>
            <person name="Xu W."/>
            <person name="Pan J."/>
            <person name="Luo Z.H."/>
            <person name="Li M."/>
        </authorList>
    </citation>
    <scope>NUCLEOTIDE SEQUENCE [LARGE SCALE GENOMIC DNA]</scope>
    <source>
        <strain evidence="5">SpSt-1125</strain>
        <strain evidence="4">SpSt-8</strain>
    </source>
</reference>
<gene>
    <name evidence="4" type="primary">hypE</name>
    <name evidence="5" type="ORF">ENM88_08270</name>
    <name evidence="4" type="ORF">ENV88_00095</name>
</gene>
<dbReference type="PANTHER" id="PTHR30303:SF0">
    <property type="entry name" value="CARBAMOYL DEHYDRATASE HYPE"/>
    <property type="match status" value="1"/>
</dbReference>
<evidence type="ECO:0000259" key="2">
    <source>
        <dbReference type="Pfam" id="PF00586"/>
    </source>
</evidence>
<dbReference type="InterPro" id="IPR036676">
    <property type="entry name" value="PurM-like_C_sf"/>
</dbReference>
<evidence type="ECO:0000313" key="4">
    <source>
        <dbReference type="EMBL" id="HGB24468.1"/>
    </source>
</evidence>
<dbReference type="AlphaFoldDB" id="A0A7C3SMT9"/>
<dbReference type="Gene3D" id="3.90.650.10">
    <property type="entry name" value="PurM-like C-terminal domain"/>
    <property type="match status" value="1"/>
</dbReference>
<dbReference type="GO" id="GO:0051604">
    <property type="term" value="P:protein maturation"/>
    <property type="evidence" value="ECO:0007669"/>
    <property type="project" value="TreeGrafter"/>
</dbReference>
<dbReference type="InterPro" id="IPR010918">
    <property type="entry name" value="PurM-like_C_dom"/>
</dbReference>
<comment type="caution">
    <text evidence="4">The sequence shown here is derived from an EMBL/GenBank/DDBJ whole genome shotgun (WGS) entry which is preliminary data.</text>
</comment>
<dbReference type="Gene3D" id="3.30.1330.10">
    <property type="entry name" value="PurM-like, N-terminal domain"/>
    <property type="match status" value="1"/>
</dbReference>
<dbReference type="EMBL" id="DRZM01000230">
    <property type="protein sequence ID" value="HHP05719.1"/>
    <property type="molecule type" value="Genomic_DNA"/>
</dbReference>
<dbReference type="PIRSF" id="PIRSF005644">
    <property type="entry name" value="Hdrgns_mtr_HypE"/>
    <property type="match status" value="1"/>
</dbReference>
<dbReference type="NCBIfam" id="TIGR02124">
    <property type="entry name" value="hypE"/>
    <property type="match status" value="1"/>
</dbReference>
<dbReference type="Pfam" id="PF02769">
    <property type="entry name" value="AIRS_C"/>
    <property type="match status" value="1"/>
</dbReference>